<reference evidence="2 3" key="1">
    <citation type="journal article" date="2021" name="Elife">
        <title>Chloroplast acquisition without the gene transfer in kleptoplastic sea slugs, Plakobranchus ocellatus.</title>
        <authorList>
            <person name="Maeda T."/>
            <person name="Takahashi S."/>
            <person name="Yoshida T."/>
            <person name="Shimamura S."/>
            <person name="Takaki Y."/>
            <person name="Nagai Y."/>
            <person name="Toyoda A."/>
            <person name="Suzuki Y."/>
            <person name="Arimoto A."/>
            <person name="Ishii H."/>
            <person name="Satoh N."/>
            <person name="Nishiyama T."/>
            <person name="Hasebe M."/>
            <person name="Maruyama T."/>
            <person name="Minagawa J."/>
            <person name="Obokata J."/>
            <person name="Shigenobu S."/>
        </authorList>
    </citation>
    <scope>NUCLEOTIDE SEQUENCE [LARGE SCALE GENOMIC DNA]</scope>
</reference>
<evidence type="ECO:0000313" key="2">
    <source>
        <dbReference type="EMBL" id="GFO43265.1"/>
    </source>
</evidence>
<dbReference type="Proteomes" id="UP000735302">
    <property type="component" value="Unassembled WGS sequence"/>
</dbReference>
<feature type="compositionally biased region" description="Low complexity" evidence="1">
    <location>
        <begin position="91"/>
        <end position="104"/>
    </location>
</feature>
<comment type="caution">
    <text evidence="2">The sequence shown here is derived from an EMBL/GenBank/DDBJ whole genome shotgun (WGS) entry which is preliminary data.</text>
</comment>
<feature type="compositionally biased region" description="Polar residues" evidence="1">
    <location>
        <begin position="54"/>
        <end position="75"/>
    </location>
</feature>
<name>A0AAV4DH21_9GAST</name>
<evidence type="ECO:0000256" key="1">
    <source>
        <dbReference type="SAM" id="MobiDB-lite"/>
    </source>
</evidence>
<feature type="compositionally biased region" description="Acidic residues" evidence="1">
    <location>
        <begin position="43"/>
        <end position="53"/>
    </location>
</feature>
<protein>
    <submittedName>
        <fullName evidence="2">Uncharacterized protein</fullName>
    </submittedName>
</protein>
<gene>
    <name evidence="2" type="ORF">PoB_006977000</name>
</gene>
<dbReference type="AlphaFoldDB" id="A0AAV4DH21"/>
<organism evidence="2 3">
    <name type="scientific">Plakobranchus ocellatus</name>
    <dbReference type="NCBI Taxonomy" id="259542"/>
    <lineage>
        <taxon>Eukaryota</taxon>
        <taxon>Metazoa</taxon>
        <taxon>Spiralia</taxon>
        <taxon>Lophotrochozoa</taxon>
        <taxon>Mollusca</taxon>
        <taxon>Gastropoda</taxon>
        <taxon>Heterobranchia</taxon>
        <taxon>Euthyneura</taxon>
        <taxon>Panpulmonata</taxon>
        <taxon>Sacoglossa</taxon>
        <taxon>Placobranchoidea</taxon>
        <taxon>Plakobranchidae</taxon>
        <taxon>Plakobranchus</taxon>
    </lineage>
</organism>
<keyword evidence="3" id="KW-1185">Reference proteome</keyword>
<sequence length="119" mass="13180">MTTSKSGAAGGKQRKWYLYDCILFIVPYISDRSTTSNVPSVSSDEDVLDDEDTMSQASTSSFNSAQNVDTLTPASLPTLAIEESCNHSNHPSTSETQPQTQQNPRPRRPKLFPQRRTQT</sequence>
<dbReference type="EMBL" id="BLXT01007857">
    <property type="protein sequence ID" value="GFO43265.1"/>
    <property type="molecule type" value="Genomic_DNA"/>
</dbReference>
<evidence type="ECO:0000313" key="3">
    <source>
        <dbReference type="Proteomes" id="UP000735302"/>
    </source>
</evidence>
<proteinExistence type="predicted"/>
<accession>A0AAV4DH21</accession>
<feature type="region of interest" description="Disordered" evidence="1">
    <location>
        <begin position="33"/>
        <end position="119"/>
    </location>
</feature>